<protein>
    <submittedName>
        <fullName evidence="2">Uncharacterized protein</fullName>
    </submittedName>
</protein>
<accession>A0A081NKM8</accession>
<evidence type="ECO:0000313" key="3">
    <source>
        <dbReference type="Proteomes" id="UP000028073"/>
    </source>
</evidence>
<evidence type="ECO:0000256" key="1">
    <source>
        <dbReference type="SAM" id="SignalP"/>
    </source>
</evidence>
<sequence>MIHQDFWNQANETSSKFQRCVAALCLATSLPMMAAPAAESPKKSMPESVSGLWKNIRGSVLELYPLDFKMLPGDK</sequence>
<organism evidence="2 3">
    <name type="scientific">Endozoicomonas numazuensis</name>
    <dbReference type="NCBI Taxonomy" id="1137799"/>
    <lineage>
        <taxon>Bacteria</taxon>
        <taxon>Pseudomonadati</taxon>
        <taxon>Pseudomonadota</taxon>
        <taxon>Gammaproteobacteria</taxon>
        <taxon>Oceanospirillales</taxon>
        <taxon>Endozoicomonadaceae</taxon>
        <taxon>Endozoicomonas</taxon>
    </lineage>
</organism>
<reference evidence="2 3" key="1">
    <citation type="submission" date="2014-06" db="EMBL/GenBank/DDBJ databases">
        <title>Whole Genome Sequences of Three Symbiotic Endozoicomonas Bacteria.</title>
        <authorList>
            <person name="Neave M.J."/>
            <person name="Apprill A."/>
            <person name="Voolstra C.R."/>
        </authorList>
    </citation>
    <scope>NUCLEOTIDE SEQUENCE [LARGE SCALE GENOMIC DNA]</scope>
    <source>
        <strain evidence="2 3">DSM 25634</strain>
    </source>
</reference>
<comment type="caution">
    <text evidence="2">The sequence shown here is derived from an EMBL/GenBank/DDBJ whole genome shotgun (WGS) entry which is preliminary data.</text>
</comment>
<name>A0A081NKM8_9GAMM</name>
<dbReference type="EMBL" id="JOKH01000001">
    <property type="protein sequence ID" value="KEQ19001.1"/>
    <property type="molecule type" value="Genomic_DNA"/>
</dbReference>
<dbReference type="Proteomes" id="UP000028073">
    <property type="component" value="Unassembled WGS sequence"/>
</dbReference>
<evidence type="ECO:0000313" key="2">
    <source>
        <dbReference type="EMBL" id="KEQ19001.1"/>
    </source>
</evidence>
<dbReference type="AlphaFoldDB" id="A0A081NKM8"/>
<feature type="chain" id="PRO_5001760916" evidence="1">
    <location>
        <begin position="35"/>
        <end position="75"/>
    </location>
</feature>
<gene>
    <name evidence="2" type="ORF">GZ78_02880</name>
</gene>
<proteinExistence type="predicted"/>
<feature type="signal peptide" evidence="1">
    <location>
        <begin position="1"/>
        <end position="34"/>
    </location>
</feature>
<keyword evidence="3" id="KW-1185">Reference proteome</keyword>
<keyword evidence="1" id="KW-0732">Signal</keyword>